<sequence>MKLHEEKEDIYILIIGCGRLGASIANSLSNRNMNVTIIDSNKDSFRKLSPSFGGLALEGDATDIDILKEAQIEKSRVVVCVTNNDSSNIMIAQMAKKLFSIERVIARLYDPERECVYNEFGINTIFPSILSANEVDKLLAMDERMK</sequence>
<dbReference type="GO" id="GO:0005886">
    <property type="term" value="C:plasma membrane"/>
    <property type="evidence" value="ECO:0007669"/>
    <property type="project" value="InterPro"/>
</dbReference>
<accession>A0A2T0BDG7</accession>
<dbReference type="InterPro" id="IPR036291">
    <property type="entry name" value="NAD(P)-bd_dom_sf"/>
</dbReference>
<evidence type="ECO:0000313" key="5">
    <source>
        <dbReference type="Proteomes" id="UP000239471"/>
    </source>
</evidence>
<dbReference type="PANTHER" id="PTHR43833:SF8">
    <property type="entry name" value="TRK SYSTEM POTASSIUM UPTAKE PROTEIN TRKA"/>
    <property type="match status" value="1"/>
</dbReference>
<keyword evidence="2" id="KW-0630">Potassium</keyword>
<dbReference type="InterPro" id="IPR006036">
    <property type="entry name" value="K_uptake_TrkA"/>
</dbReference>
<keyword evidence="1" id="KW-0813">Transport</keyword>
<dbReference type="GO" id="GO:0015079">
    <property type="term" value="F:potassium ion transmembrane transporter activity"/>
    <property type="evidence" value="ECO:0007669"/>
    <property type="project" value="InterPro"/>
</dbReference>
<dbReference type="InterPro" id="IPR050721">
    <property type="entry name" value="Trk_Ktr_HKT_K-transport"/>
</dbReference>
<dbReference type="Pfam" id="PF02254">
    <property type="entry name" value="TrkA_N"/>
    <property type="match status" value="1"/>
</dbReference>
<dbReference type="EMBL" id="PVXQ01000023">
    <property type="protein sequence ID" value="PRR81857.1"/>
    <property type="molecule type" value="Genomic_DNA"/>
</dbReference>
<keyword evidence="5" id="KW-1185">Reference proteome</keyword>
<reference evidence="4 5" key="1">
    <citation type="submission" date="2018-03" db="EMBL/GenBank/DDBJ databases">
        <title>Genome sequence of Clostridium vincentii DSM 10228.</title>
        <authorList>
            <person name="Poehlein A."/>
            <person name="Daniel R."/>
        </authorList>
    </citation>
    <scope>NUCLEOTIDE SEQUENCE [LARGE SCALE GENOMIC DNA]</scope>
    <source>
        <strain evidence="4 5">DSM 10228</strain>
    </source>
</reference>
<dbReference type="PRINTS" id="PR00335">
    <property type="entry name" value="KUPTAKETRKA"/>
</dbReference>
<name>A0A2T0BDG7_9CLOT</name>
<dbReference type="PANTHER" id="PTHR43833">
    <property type="entry name" value="POTASSIUM CHANNEL PROTEIN 2-RELATED-RELATED"/>
    <property type="match status" value="1"/>
</dbReference>
<gene>
    <name evidence="4" type="primary">trkA_2</name>
    <name evidence="4" type="ORF">CLVI_22030</name>
</gene>
<dbReference type="InterPro" id="IPR003148">
    <property type="entry name" value="RCK_N"/>
</dbReference>
<dbReference type="PROSITE" id="PS51201">
    <property type="entry name" value="RCK_N"/>
    <property type="match status" value="1"/>
</dbReference>
<feature type="domain" description="RCK N-terminal" evidence="3">
    <location>
        <begin position="9"/>
        <end position="129"/>
    </location>
</feature>
<evidence type="ECO:0000256" key="2">
    <source>
        <dbReference type="ARBA" id="ARBA00022958"/>
    </source>
</evidence>
<evidence type="ECO:0000313" key="4">
    <source>
        <dbReference type="EMBL" id="PRR81857.1"/>
    </source>
</evidence>
<dbReference type="Proteomes" id="UP000239471">
    <property type="component" value="Unassembled WGS sequence"/>
</dbReference>
<dbReference type="RefSeq" id="WP_106060161.1">
    <property type="nucleotide sequence ID" value="NZ_PVXQ01000023.1"/>
</dbReference>
<dbReference type="SUPFAM" id="SSF51735">
    <property type="entry name" value="NAD(P)-binding Rossmann-fold domains"/>
    <property type="match status" value="1"/>
</dbReference>
<comment type="caution">
    <text evidence="4">The sequence shown here is derived from an EMBL/GenBank/DDBJ whole genome shotgun (WGS) entry which is preliminary data.</text>
</comment>
<proteinExistence type="predicted"/>
<dbReference type="Gene3D" id="3.40.50.720">
    <property type="entry name" value="NAD(P)-binding Rossmann-like Domain"/>
    <property type="match status" value="1"/>
</dbReference>
<evidence type="ECO:0000256" key="1">
    <source>
        <dbReference type="ARBA" id="ARBA00022538"/>
    </source>
</evidence>
<organism evidence="4 5">
    <name type="scientific">Clostridium vincentii</name>
    <dbReference type="NCBI Taxonomy" id="52704"/>
    <lineage>
        <taxon>Bacteria</taxon>
        <taxon>Bacillati</taxon>
        <taxon>Bacillota</taxon>
        <taxon>Clostridia</taxon>
        <taxon>Eubacteriales</taxon>
        <taxon>Clostridiaceae</taxon>
        <taxon>Clostridium</taxon>
    </lineage>
</organism>
<evidence type="ECO:0000259" key="3">
    <source>
        <dbReference type="PROSITE" id="PS51201"/>
    </source>
</evidence>
<protein>
    <submittedName>
        <fullName evidence="4">Trk system potassium uptake protein TrkA</fullName>
    </submittedName>
</protein>
<keyword evidence="1" id="KW-0633">Potassium transport</keyword>
<keyword evidence="1" id="KW-0406">Ion transport</keyword>
<dbReference type="AlphaFoldDB" id="A0A2T0BDG7"/>
<dbReference type="OrthoDB" id="9775180at2"/>